<gene>
    <name evidence="1" type="ORF">B5V51_12584</name>
</gene>
<dbReference type="EMBL" id="NWSH01000671">
    <property type="protein sequence ID" value="PCG74901.1"/>
    <property type="molecule type" value="Genomic_DNA"/>
</dbReference>
<organism evidence="1">
    <name type="scientific">Heliothis virescens</name>
    <name type="common">Tobacco budworm moth</name>
    <dbReference type="NCBI Taxonomy" id="7102"/>
    <lineage>
        <taxon>Eukaryota</taxon>
        <taxon>Metazoa</taxon>
        <taxon>Ecdysozoa</taxon>
        <taxon>Arthropoda</taxon>
        <taxon>Hexapoda</taxon>
        <taxon>Insecta</taxon>
        <taxon>Pterygota</taxon>
        <taxon>Neoptera</taxon>
        <taxon>Endopterygota</taxon>
        <taxon>Lepidoptera</taxon>
        <taxon>Glossata</taxon>
        <taxon>Ditrysia</taxon>
        <taxon>Noctuoidea</taxon>
        <taxon>Noctuidae</taxon>
        <taxon>Heliothinae</taxon>
        <taxon>Heliothis</taxon>
    </lineage>
</organism>
<proteinExistence type="predicted"/>
<reference evidence="1" key="1">
    <citation type="submission" date="2017-09" db="EMBL/GenBank/DDBJ databases">
        <title>Contemporary evolution of a Lepidopteran species, Heliothis virescens, in response to modern agricultural practices.</title>
        <authorList>
            <person name="Fritz M.L."/>
            <person name="Deyonke A.M."/>
            <person name="Papanicolaou A."/>
            <person name="Micinski S."/>
            <person name="Westbrook J."/>
            <person name="Gould F."/>
        </authorList>
    </citation>
    <scope>NUCLEOTIDE SEQUENCE [LARGE SCALE GENOMIC DNA]</scope>
    <source>
        <strain evidence="1">HvINT-</strain>
        <tissue evidence="1">Whole body</tissue>
    </source>
</reference>
<comment type="caution">
    <text evidence="1">The sequence shown here is derived from an EMBL/GenBank/DDBJ whole genome shotgun (WGS) entry which is preliminary data.</text>
</comment>
<sequence length="87" mass="9630">MEVPRYRSYYPCEGGNGVNYHVQYVTEPQEIYTQGHQTHMEPLRYPVYGVATVGAEGTSADSGWGGASSAEYTAYGVVVSTTQFYVY</sequence>
<name>A0A2A4JSB6_HELVI</name>
<accession>A0A2A4JSB6</accession>
<protein>
    <submittedName>
        <fullName evidence="1">Uncharacterized protein</fullName>
    </submittedName>
</protein>
<evidence type="ECO:0000313" key="1">
    <source>
        <dbReference type="EMBL" id="PCG74901.1"/>
    </source>
</evidence>
<dbReference type="AlphaFoldDB" id="A0A2A4JSB6"/>